<dbReference type="Pfam" id="PF13976">
    <property type="entry name" value="gag_pre-integrs"/>
    <property type="match status" value="1"/>
</dbReference>
<proteinExistence type="predicted"/>
<keyword evidence="5" id="KW-1185">Reference proteome</keyword>
<dbReference type="InterPro" id="IPR025724">
    <property type="entry name" value="GAG-pre-integrase_dom"/>
</dbReference>
<evidence type="ECO:0000259" key="3">
    <source>
        <dbReference type="Pfam" id="PF25597"/>
    </source>
</evidence>
<reference evidence="4" key="1">
    <citation type="submission" date="2022-12" db="EMBL/GenBank/DDBJ databases">
        <title>Draft genome assemblies for two species of Escallonia (Escalloniales).</title>
        <authorList>
            <person name="Chanderbali A."/>
            <person name="Dervinis C."/>
            <person name="Anghel I."/>
            <person name="Soltis D."/>
            <person name="Soltis P."/>
            <person name="Zapata F."/>
        </authorList>
    </citation>
    <scope>NUCLEOTIDE SEQUENCE</scope>
    <source>
        <strain evidence="4">UCBG92.1500</strain>
        <tissue evidence="4">Leaf</tissue>
    </source>
</reference>
<dbReference type="AlphaFoldDB" id="A0AA88RAR0"/>
<evidence type="ECO:0000313" key="4">
    <source>
        <dbReference type="EMBL" id="KAK2983757.1"/>
    </source>
</evidence>
<dbReference type="EMBL" id="JAVXUO010001304">
    <property type="protein sequence ID" value="KAK2983757.1"/>
    <property type="molecule type" value="Genomic_DNA"/>
</dbReference>
<dbReference type="Proteomes" id="UP001187471">
    <property type="component" value="Unassembled WGS sequence"/>
</dbReference>
<protein>
    <recommendedName>
        <fullName evidence="6">GAG-pre-integrase domain-containing protein</fullName>
    </recommendedName>
</protein>
<gene>
    <name evidence="4" type="ORF">RJ640_022699</name>
</gene>
<evidence type="ECO:0000256" key="1">
    <source>
        <dbReference type="SAM" id="MobiDB-lite"/>
    </source>
</evidence>
<accession>A0AA88RAR0</accession>
<feature type="region of interest" description="Disordered" evidence="1">
    <location>
        <begin position="440"/>
        <end position="463"/>
    </location>
</feature>
<feature type="compositionally biased region" description="Polar residues" evidence="1">
    <location>
        <begin position="449"/>
        <end position="463"/>
    </location>
</feature>
<name>A0AA88RAR0_9ASTE</name>
<feature type="domain" description="GAG-pre-integrase" evidence="2">
    <location>
        <begin position="547"/>
        <end position="603"/>
    </location>
</feature>
<evidence type="ECO:0008006" key="6">
    <source>
        <dbReference type="Google" id="ProtNLM"/>
    </source>
</evidence>
<sequence>MEQIRDLHRLGPTSKKYTHPCPTVEYPLTALNYSCLHVFGGICFVHLLAHERKKFSKQAAMCVFVGHSADQTGFLCYDPLIRHVRIPRHVIFMRSVPHYHSIAKSTNSQLSFLPDFSDSIDASPAPCRNLTSTTGDTTKPLLVYERRSKRDQPPASLVPQPKQSPSFSQLTNTIDLIKCANLTNQKCVDTPVEANLKLKKDAGERRYDPTHFRQLYSWYLEEVKQYLVLEYLPLEAWQATLPSSLTFLIKRTACMHMIINNIQHNAEANSVQCLHFNVLPSNNIGTKETREPNQYISSIPAPSSETQLYEKDRRIVIGLHFIGLSGPVSFSVGVQTANNPTAPLLSRQSLSTHSIRPAIKERCVPIFIDMAKDAETSKPKHLDPTSEYYLSSQANSATAGDQTVHLRDGPGARFVIGWATHRRNVIAALVLLRLGRGRGHGSPAMPQNVAGSSSGPLQASTAATQNNSPFLSQAQAAATTALPSPTPEQMQRLITFLESSPSGTDSLVATDANCFVAFSHDICVLQDRTSKSPIGLGKMHRGVFVFQPLPAAIVAVVSESESYELWHRRMGHPSSQPLIHLPTVSVVSPSLKTICDVCCRAKHTRTVL</sequence>
<feature type="domain" description="Retroviral polymerase SH3-like" evidence="3">
    <location>
        <begin position="42"/>
        <end position="95"/>
    </location>
</feature>
<organism evidence="4 5">
    <name type="scientific">Escallonia rubra</name>
    <dbReference type="NCBI Taxonomy" id="112253"/>
    <lineage>
        <taxon>Eukaryota</taxon>
        <taxon>Viridiplantae</taxon>
        <taxon>Streptophyta</taxon>
        <taxon>Embryophyta</taxon>
        <taxon>Tracheophyta</taxon>
        <taxon>Spermatophyta</taxon>
        <taxon>Magnoliopsida</taxon>
        <taxon>eudicotyledons</taxon>
        <taxon>Gunneridae</taxon>
        <taxon>Pentapetalae</taxon>
        <taxon>asterids</taxon>
        <taxon>campanulids</taxon>
        <taxon>Escalloniales</taxon>
        <taxon>Escalloniaceae</taxon>
        <taxon>Escallonia</taxon>
    </lineage>
</organism>
<evidence type="ECO:0000259" key="2">
    <source>
        <dbReference type="Pfam" id="PF13976"/>
    </source>
</evidence>
<dbReference type="Pfam" id="PF25597">
    <property type="entry name" value="SH3_retrovirus"/>
    <property type="match status" value="1"/>
</dbReference>
<dbReference type="InterPro" id="IPR057670">
    <property type="entry name" value="SH3_retrovirus"/>
</dbReference>
<comment type="caution">
    <text evidence="4">The sequence shown here is derived from an EMBL/GenBank/DDBJ whole genome shotgun (WGS) entry which is preliminary data.</text>
</comment>
<evidence type="ECO:0000313" key="5">
    <source>
        <dbReference type="Proteomes" id="UP001187471"/>
    </source>
</evidence>